<name>R1H2C3_BOTPV</name>
<dbReference type="Proteomes" id="UP000013521">
    <property type="component" value="Unassembled WGS sequence"/>
</dbReference>
<dbReference type="HOGENOM" id="CLU_1695225_0_0_1"/>
<proteinExistence type="predicted"/>
<dbReference type="AlphaFoldDB" id="R1H2C3"/>
<organism evidence="1 2">
    <name type="scientific">Botryosphaeria parva (strain UCR-NP2)</name>
    <name type="common">Grapevine canker fungus</name>
    <name type="synonym">Neofusicoccum parvum</name>
    <dbReference type="NCBI Taxonomy" id="1287680"/>
    <lineage>
        <taxon>Eukaryota</taxon>
        <taxon>Fungi</taxon>
        <taxon>Dikarya</taxon>
        <taxon>Ascomycota</taxon>
        <taxon>Pezizomycotina</taxon>
        <taxon>Dothideomycetes</taxon>
        <taxon>Dothideomycetes incertae sedis</taxon>
        <taxon>Botryosphaeriales</taxon>
        <taxon>Botryosphaeriaceae</taxon>
        <taxon>Neofusicoccum</taxon>
    </lineage>
</organism>
<protein>
    <submittedName>
        <fullName evidence="1">Uncharacterized protein</fullName>
    </submittedName>
</protein>
<reference evidence="2" key="1">
    <citation type="journal article" date="2013" name="Genome Announc.">
        <title>Draft genome sequence of Neofusicoccum parvum isolate UCR-NP2, a fungal vascular pathogen associated with grapevine cankers.</title>
        <authorList>
            <person name="Blanco-Ulate B."/>
            <person name="Rolshausen P."/>
            <person name="Cantu D."/>
        </authorList>
    </citation>
    <scope>NUCLEOTIDE SEQUENCE [LARGE SCALE GENOMIC DNA]</scope>
    <source>
        <strain evidence="2">UCR-NP2</strain>
    </source>
</reference>
<evidence type="ECO:0000313" key="2">
    <source>
        <dbReference type="Proteomes" id="UP000013521"/>
    </source>
</evidence>
<gene>
    <name evidence="1" type="ORF">UCRNP2_653</name>
</gene>
<dbReference type="KEGG" id="npa:UCRNP2_653"/>
<sequence>MPSGCSQPNSLTPIYGLVEASLAHQKNVEHIFQRYPDGDNDTREERFPAYAFKALADALLGQLDAILQLHDLKNDQDLQAETRCAAYDQGSRLWATIVAYYWLTIDTSSHDHFVLRDFLDNAQRVTAELIIDVKGDIAARKLALRKLKESLVHLC</sequence>
<evidence type="ECO:0000313" key="1">
    <source>
        <dbReference type="EMBL" id="EOD52549.1"/>
    </source>
</evidence>
<accession>R1H2C3</accession>
<dbReference type="EMBL" id="KB915724">
    <property type="protein sequence ID" value="EOD52549.1"/>
    <property type="molecule type" value="Genomic_DNA"/>
</dbReference>